<accession>A0ABN9R1J6</accession>
<evidence type="ECO:0000313" key="1">
    <source>
        <dbReference type="EMBL" id="CAK0812595.1"/>
    </source>
</evidence>
<evidence type="ECO:0000313" key="2">
    <source>
        <dbReference type="Proteomes" id="UP001189429"/>
    </source>
</evidence>
<dbReference type="Proteomes" id="UP001189429">
    <property type="component" value="Unassembled WGS sequence"/>
</dbReference>
<proteinExistence type="predicted"/>
<gene>
    <name evidence="1" type="ORF">PCOR1329_LOCUS16850</name>
</gene>
<reference evidence="1" key="1">
    <citation type="submission" date="2023-10" db="EMBL/GenBank/DDBJ databases">
        <authorList>
            <person name="Chen Y."/>
            <person name="Shah S."/>
            <person name="Dougan E. K."/>
            <person name="Thang M."/>
            <person name="Chan C."/>
        </authorList>
    </citation>
    <scope>NUCLEOTIDE SEQUENCE [LARGE SCALE GENOMIC DNA]</scope>
</reference>
<name>A0ABN9R1J6_9DINO</name>
<comment type="caution">
    <text evidence="1">The sequence shown here is derived from an EMBL/GenBank/DDBJ whole genome shotgun (WGS) entry which is preliminary data.</text>
</comment>
<protein>
    <submittedName>
        <fullName evidence="1">Uncharacterized protein</fullName>
    </submittedName>
</protein>
<sequence length="208" mass="22777">MIKYVDWSSDALFKHSAETLRKDWLQNLEDQSERTFAGCQAPTWTQDGVDRHSRRGLSGSNKCEVGKPLSTAQLMILAAASNKTRDQTRQDMLAAGDVVPAVPPRLGSGDDVVFLQGFSPERLRISEGTLPLFNGKRFPCASVQGGEKGRIVGHVVELDGGELVLAKPDSAVQSAFAMKTSVDLKGFNFQGRVASTDWYNWWVFVGEG</sequence>
<dbReference type="EMBL" id="CAUYUJ010005187">
    <property type="protein sequence ID" value="CAK0812595.1"/>
    <property type="molecule type" value="Genomic_DNA"/>
</dbReference>
<organism evidence="1 2">
    <name type="scientific">Prorocentrum cordatum</name>
    <dbReference type="NCBI Taxonomy" id="2364126"/>
    <lineage>
        <taxon>Eukaryota</taxon>
        <taxon>Sar</taxon>
        <taxon>Alveolata</taxon>
        <taxon>Dinophyceae</taxon>
        <taxon>Prorocentrales</taxon>
        <taxon>Prorocentraceae</taxon>
        <taxon>Prorocentrum</taxon>
    </lineage>
</organism>
<keyword evidence="2" id="KW-1185">Reference proteome</keyword>